<protein>
    <recommendedName>
        <fullName evidence="4">Flagellar protein FlgN</fullName>
    </recommendedName>
</protein>
<organism evidence="2 3">
    <name type="scientific">Diaminobutyricimonas aerilata</name>
    <dbReference type="NCBI Taxonomy" id="1162967"/>
    <lineage>
        <taxon>Bacteria</taxon>
        <taxon>Bacillati</taxon>
        <taxon>Actinomycetota</taxon>
        <taxon>Actinomycetes</taxon>
        <taxon>Micrococcales</taxon>
        <taxon>Microbacteriaceae</taxon>
        <taxon>Diaminobutyricimonas</taxon>
    </lineage>
</organism>
<evidence type="ECO:0000313" key="3">
    <source>
        <dbReference type="Proteomes" id="UP000228758"/>
    </source>
</evidence>
<dbReference type="EMBL" id="PGFF01000001">
    <property type="protein sequence ID" value="PJJ73265.1"/>
    <property type="molecule type" value="Genomic_DNA"/>
</dbReference>
<dbReference type="RefSeq" id="WP_100365373.1">
    <property type="nucleotide sequence ID" value="NZ_PGFF01000001.1"/>
</dbReference>
<proteinExistence type="predicted"/>
<evidence type="ECO:0008006" key="4">
    <source>
        <dbReference type="Google" id="ProtNLM"/>
    </source>
</evidence>
<reference evidence="2 3" key="1">
    <citation type="submission" date="2017-11" db="EMBL/GenBank/DDBJ databases">
        <title>Genomic Encyclopedia of Archaeal and Bacterial Type Strains, Phase II (KMG-II): From Individual Species to Whole Genera.</title>
        <authorList>
            <person name="Goeker M."/>
        </authorList>
    </citation>
    <scope>NUCLEOTIDE SEQUENCE [LARGE SCALE GENOMIC DNA]</scope>
    <source>
        <strain evidence="2 3">DSM 27393</strain>
    </source>
</reference>
<feature type="coiled-coil region" evidence="1">
    <location>
        <begin position="19"/>
        <end position="77"/>
    </location>
</feature>
<dbReference type="AlphaFoldDB" id="A0A2M9CN00"/>
<keyword evidence="1" id="KW-0175">Coiled coil</keyword>
<comment type="caution">
    <text evidence="2">The sequence shown here is derived from an EMBL/GenBank/DDBJ whole genome shotgun (WGS) entry which is preliminary data.</text>
</comment>
<dbReference type="OrthoDB" id="5195569at2"/>
<accession>A0A2M9CN00</accession>
<keyword evidence="3" id="KW-1185">Reference proteome</keyword>
<name>A0A2M9CN00_9MICO</name>
<dbReference type="Proteomes" id="UP000228758">
    <property type="component" value="Unassembled WGS sequence"/>
</dbReference>
<evidence type="ECO:0000313" key="2">
    <source>
        <dbReference type="EMBL" id="PJJ73265.1"/>
    </source>
</evidence>
<sequence length="106" mass="11960">MADKVWLNMQDLDEVNAGLKAAITDFKDATESNESAEEAVGRPDDRGELRSKVEAFEEDWNDKRGDLLENLEKLQEHLQGIIDGWQQFDQDMQNALTNPGPDNGAR</sequence>
<gene>
    <name evidence="2" type="ORF">CLV46_2851</name>
</gene>
<evidence type="ECO:0000256" key="1">
    <source>
        <dbReference type="SAM" id="Coils"/>
    </source>
</evidence>